<feature type="domain" description="Response regulatory" evidence="3">
    <location>
        <begin position="4"/>
        <end position="120"/>
    </location>
</feature>
<dbReference type="InterPro" id="IPR001789">
    <property type="entry name" value="Sig_transdc_resp-reg_receiver"/>
</dbReference>
<name>A0ABM9AMU3_9BACT</name>
<gene>
    <name evidence="4" type="primary">rssB_1</name>
    <name evidence="4" type="ORF">EMA8858_00916</name>
</gene>
<evidence type="ECO:0000313" key="4">
    <source>
        <dbReference type="EMBL" id="CAH0994804.1"/>
    </source>
</evidence>
<evidence type="ECO:0000256" key="2">
    <source>
        <dbReference type="PROSITE-ProRule" id="PRU00169"/>
    </source>
</evidence>
<dbReference type="PROSITE" id="PS50110">
    <property type="entry name" value="RESPONSE_REGULATORY"/>
    <property type="match status" value="1"/>
</dbReference>
<dbReference type="Proteomes" id="UP000837932">
    <property type="component" value="Unassembled WGS sequence"/>
</dbReference>
<reference evidence="4" key="1">
    <citation type="submission" date="2021-12" db="EMBL/GenBank/DDBJ databases">
        <authorList>
            <person name="Rodrigo-Torres L."/>
            <person name="Arahal R. D."/>
            <person name="Lucena T."/>
        </authorList>
    </citation>
    <scope>NUCLEOTIDE SEQUENCE</scope>
    <source>
        <strain evidence="4">CECT 8858</strain>
    </source>
</reference>
<evidence type="ECO:0000256" key="1">
    <source>
        <dbReference type="ARBA" id="ARBA00022553"/>
    </source>
</evidence>
<feature type="modified residue" description="4-aspartylphosphate" evidence="2">
    <location>
        <position position="53"/>
    </location>
</feature>
<proteinExistence type="predicted"/>
<dbReference type="Gene3D" id="3.40.50.2300">
    <property type="match status" value="1"/>
</dbReference>
<dbReference type="CDD" id="cd00156">
    <property type="entry name" value="REC"/>
    <property type="match status" value="1"/>
</dbReference>
<keyword evidence="1 2" id="KW-0597">Phosphoprotein</keyword>
<dbReference type="PANTHER" id="PTHR44591">
    <property type="entry name" value="STRESS RESPONSE REGULATOR PROTEIN 1"/>
    <property type="match status" value="1"/>
</dbReference>
<dbReference type="EMBL" id="CAKLPY010000001">
    <property type="protein sequence ID" value="CAH0994804.1"/>
    <property type="molecule type" value="Genomic_DNA"/>
</dbReference>
<protein>
    <submittedName>
        <fullName evidence="4">Regulator of RpoS</fullName>
    </submittedName>
</protein>
<dbReference type="InterPro" id="IPR011006">
    <property type="entry name" value="CheY-like_superfamily"/>
</dbReference>
<dbReference type="SMART" id="SM00448">
    <property type="entry name" value="REC"/>
    <property type="match status" value="1"/>
</dbReference>
<dbReference type="SUPFAM" id="SSF52172">
    <property type="entry name" value="CheY-like"/>
    <property type="match status" value="1"/>
</dbReference>
<evidence type="ECO:0000313" key="5">
    <source>
        <dbReference type="Proteomes" id="UP000837932"/>
    </source>
</evidence>
<evidence type="ECO:0000259" key="3">
    <source>
        <dbReference type="PROSITE" id="PS50110"/>
    </source>
</evidence>
<dbReference type="PANTHER" id="PTHR44591:SF3">
    <property type="entry name" value="RESPONSE REGULATORY DOMAIN-CONTAINING PROTEIN"/>
    <property type="match status" value="1"/>
</dbReference>
<comment type="caution">
    <text evidence="4">The sequence shown here is derived from an EMBL/GenBank/DDBJ whole genome shotgun (WGS) entry which is preliminary data.</text>
</comment>
<dbReference type="Pfam" id="PF00072">
    <property type="entry name" value="Response_reg"/>
    <property type="match status" value="1"/>
</dbReference>
<dbReference type="RefSeq" id="WP_238804897.1">
    <property type="nucleotide sequence ID" value="NZ_CAKLPY010000001.1"/>
</dbReference>
<organism evidence="4 5">
    <name type="scientific">Emticicia aquatica</name>
    <dbReference type="NCBI Taxonomy" id="1681835"/>
    <lineage>
        <taxon>Bacteria</taxon>
        <taxon>Pseudomonadati</taxon>
        <taxon>Bacteroidota</taxon>
        <taxon>Cytophagia</taxon>
        <taxon>Cytophagales</taxon>
        <taxon>Leadbetterellaceae</taxon>
        <taxon>Emticicia</taxon>
    </lineage>
</organism>
<accession>A0ABM9AMU3</accession>
<dbReference type="InterPro" id="IPR050595">
    <property type="entry name" value="Bact_response_regulator"/>
</dbReference>
<keyword evidence="5" id="KW-1185">Reference proteome</keyword>
<sequence length="158" mass="17981">MKKRLLVIDDSEMILGLINYCLHTKFELFLCNRISNAQTLLQKGLLVDVIITDLNLPDENGKDFIRKIKSSPIYCHIPTIVISGEKNLQSQSECLNIGANDYISKPFKPNELLLSIIKQLGNLEKEVYVPSLNFEGNDITKTIDFRNTVATFRNISHK</sequence>